<evidence type="ECO:0000256" key="7">
    <source>
        <dbReference type="ARBA" id="ARBA00022833"/>
    </source>
</evidence>
<evidence type="ECO:0000256" key="2">
    <source>
        <dbReference type="ARBA" id="ARBA00003949"/>
    </source>
</evidence>
<dbReference type="SUPFAM" id="SSF53927">
    <property type="entry name" value="Cytidine deaminase-like"/>
    <property type="match status" value="1"/>
</dbReference>
<dbReference type="Pfam" id="PF00383">
    <property type="entry name" value="dCMP_cyt_deam_1"/>
    <property type="match status" value="1"/>
</dbReference>
<dbReference type="VEuPathDB" id="VectorBase:ACHR001629"/>
<dbReference type="PROSITE" id="PS00903">
    <property type="entry name" value="CYT_DCMP_DEAMINASES_1"/>
    <property type="match status" value="1"/>
</dbReference>
<dbReference type="CDD" id="cd01283">
    <property type="entry name" value="cytidine_deaminase"/>
    <property type="match status" value="1"/>
</dbReference>
<dbReference type="EnsemblMetazoa" id="ACHR001629-RA">
    <property type="protein sequence ID" value="ACHR001629-PA"/>
    <property type="gene ID" value="ACHR001629"/>
</dbReference>
<dbReference type="GO" id="GO:0055086">
    <property type="term" value="P:nucleobase-containing small molecule metabolic process"/>
    <property type="evidence" value="ECO:0007669"/>
    <property type="project" value="UniProtKB-ARBA"/>
</dbReference>
<evidence type="ECO:0000256" key="11">
    <source>
        <dbReference type="PIRSR" id="PIRSR606262-3"/>
    </source>
</evidence>
<dbReference type="GO" id="GO:0005829">
    <property type="term" value="C:cytosol"/>
    <property type="evidence" value="ECO:0007669"/>
    <property type="project" value="TreeGrafter"/>
</dbReference>
<keyword evidence="7 11" id="KW-0862">Zinc</keyword>
<dbReference type="GO" id="GO:0072527">
    <property type="term" value="P:pyrimidine-containing compound metabolic process"/>
    <property type="evidence" value="ECO:0007669"/>
    <property type="project" value="UniProtKB-ARBA"/>
</dbReference>
<protein>
    <recommendedName>
        <fullName evidence="4">cytidine deaminase</fullName>
        <ecNumber evidence="4">3.5.4.5</ecNumber>
    </recommendedName>
    <alternativeName>
        <fullName evidence="8">Cytidine aminohydrolase</fullName>
    </alternativeName>
</protein>
<accession>A0A182JSZ7</accession>
<evidence type="ECO:0000256" key="3">
    <source>
        <dbReference type="ARBA" id="ARBA00006576"/>
    </source>
</evidence>
<feature type="binding site" evidence="11">
    <location>
        <position position="320"/>
    </location>
    <ligand>
        <name>Zn(2+)</name>
        <dbReference type="ChEBI" id="CHEBI:29105"/>
        <note>catalytic</note>
    </ligand>
</feature>
<organism evidence="14 15">
    <name type="scientific">Anopheles christyi</name>
    <dbReference type="NCBI Taxonomy" id="43041"/>
    <lineage>
        <taxon>Eukaryota</taxon>
        <taxon>Metazoa</taxon>
        <taxon>Ecdysozoa</taxon>
        <taxon>Arthropoda</taxon>
        <taxon>Hexapoda</taxon>
        <taxon>Insecta</taxon>
        <taxon>Pterygota</taxon>
        <taxon>Neoptera</taxon>
        <taxon>Endopterygota</taxon>
        <taxon>Diptera</taxon>
        <taxon>Nematocera</taxon>
        <taxon>Culicoidea</taxon>
        <taxon>Culicidae</taxon>
        <taxon>Anophelinae</taxon>
        <taxon>Anopheles</taxon>
    </lineage>
</organism>
<dbReference type="InterPro" id="IPR002190">
    <property type="entry name" value="MHD_dom"/>
</dbReference>
<feature type="active site" description="Proton donor" evidence="10">
    <location>
        <position position="285"/>
    </location>
</feature>
<dbReference type="PANTHER" id="PTHR11644">
    <property type="entry name" value="CYTIDINE DEAMINASE"/>
    <property type="match status" value="1"/>
</dbReference>
<feature type="domain" description="MAGE" evidence="12">
    <location>
        <begin position="32"/>
        <end position="225"/>
    </location>
</feature>
<dbReference type="Gene3D" id="3.40.140.10">
    <property type="entry name" value="Cytidine Deaminase, domain 2"/>
    <property type="match status" value="1"/>
</dbReference>
<dbReference type="Proteomes" id="UP000075881">
    <property type="component" value="Unassembled WGS sequence"/>
</dbReference>
<evidence type="ECO:0000256" key="9">
    <source>
        <dbReference type="ARBA" id="ARBA00049558"/>
    </source>
</evidence>
<dbReference type="InterPro" id="IPR016192">
    <property type="entry name" value="APOBEC/CMP_deaminase_Zn-bd"/>
</dbReference>
<comment type="similarity">
    <text evidence="3">Belongs to the cytidine and deoxycytidylate deaminase family.</text>
</comment>
<comment type="cofactor">
    <cofactor evidence="1 11">
        <name>Zn(2+)</name>
        <dbReference type="ChEBI" id="CHEBI:29105"/>
    </cofactor>
</comment>
<reference evidence="14" key="2">
    <citation type="submission" date="2020-05" db="UniProtKB">
        <authorList>
            <consortium name="EnsemblMetazoa"/>
        </authorList>
    </citation>
    <scope>IDENTIFICATION</scope>
    <source>
        <strain evidence="14">ACHKN1017</strain>
    </source>
</reference>
<dbReference type="Pfam" id="PF01454">
    <property type="entry name" value="MAGE"/>
    <property type="match status" value="1"/>
</dbReference>
<dbReference type="AlphaFoldDB" id="A0A182JSZ7"/>
<dbReference type="InterPro" id="IPR002125">
    <property type="entry name" value="CMP_dCMP_dom"/>
</dbReference>
<dbReference type="SMART" id="SM01373">
    <property type="entry name" value="MAGE"/>
    <property type="match status" value="1"/>
</dbReference>
<comment type="catalytic activity">
    <reaction evidence="9">
        <text>cytidine + H2O + H(+) = uridine + NH4(+)</text>
        <dbReference type="Rhea" id="RHEA:16069"/>
        <dbReference type="ChEBI" id="CHEBI:15377"/>
        <dbReference type="ChEBI" id="CHEBI:15378"/>
        <dbReference type="ChEBI" id="CHEBI:16704"/>
        <dbReference type="ChEBI" id="CHEBI:17562"/>
        <dbReference type="ChEBI" id="CHEBI:28938"/>
        <dbReference type="EC" id="3.5.4.5"/>
    </reaction>
</comment>
<dbReference type="FunFam" id="3.40.140.10:FF:000008">
    <property type="entry name" value="Cytidine deaminase"/>
    <property type="match status" value="1"/>
</dbReference>
<dbReference type="PANTHER" id="PTHR11644:SF2">
    <property type="entry name" value="CYTIDINE DEAMINASE"/>
    <property type="match status" value="1"/>
</dbReference>
<evidence type="ECO:0000256" key="8">
    <source>
        <dbReference type="ARBA" id="ARBA00032005"/>
    </source>
</evidence>
<dbReference type="GO" id="GO:0008270">
    <property type="term" value="F:zinc ion binding"/>
    <property type="evidence" value="ECO:0007669"/>
    <property type="project" value="InterPro"/>
</dbReference>
<evidence type="ECO:0000259" key="12">
    <source>
        <dbReference type="PROSITE" id="PS50838"/>
    </source>
</evidence>
<dbReference type="GO" id="GO:0042802">
    <property type="term" value="F:identical protein binding"/>
    <property type="evidence" value="ECO:0007669"/>
    <property type="project" value="UniProtKB-ARBA"/>
</dbReference>
<reference evidence="15" key="1">
    <citation type="submission" date="2013-03" db="EMBL/GenBank/DDBJ databases">
        <title>The Genome Sequence of Anopheles christyi ACHKN1017.</title>
        <authorList>
            <consortium name="The Broad Institute Genomics Platform"/>
            <person name="Neafsey D.E."/>
            <person name="Besansky N."/>
            <person name="Walker B."/>
            <person name="Young S.K."/>
            <person name="Zeng Q."/>
            <person name="Gargeya S."/>
            <person name="Fitzgerald M."/>
            <person name="Haas B."/>
            <person name="Abouelleil A."/>
            <person name="Allen A.W."/>
            <person name="Alvarado L."/>
            <person name="Arachchi H.M."/>
            <person name="Berlin A.M."/>
            <person name="Chapman S.B."/>
            <person name="Gainer-Dewar J."/>
            <person name="Goldberg J."/>
            <person name="Griggs A."/>
            <person name="Gujja S."/>
            <person name="Hansen M."/>
            <person name="Howarth C."/>
            <person name="Imamovic A."/>
            <person name="Ireland A."/>
            <person name="Larimer J."/>
            <person name="McCowan C."/>
            <person name="Murphy C."/>
            <person name="Pearson M."/>
            <person name="Poon T.W."/>
            <person name="Priest M."/>
            <person name="Roberts A."/>
            <person name="Saif S."/>
            <person name="Shea T."/>
            <person name="Sisk P."/>
            <person name="Sykes S."/>
            <person name="Wortman J."/>
            <person name="Nusbaum C."/>
            <person name="Birren B."/>
        </authorList>
    </citation>
    <scope>NUCLEOTIDE SEQUENCE [LARGE SCALE GENOMIC DNA]</scope>
    <source>
        <strain evidence="15">ACHKN1017</strain>
    </source>
</reference>
<dbReference type="NCBIfam" id="TIGR01354">
    <property type="entry name" value="cyt_deam_tetra"/>
    <property type="match status" value="1"/>
</dbReference>
<evidence type="ECO:0000256" key="1">
    <source>
        <dbReference type="ARBA" id="ARBA00001947"/>
    </source>
</evidence>
<dbReference type="InterPro" id="IPR041898">
    <property type="entry name" value="MAGE_WH1"/>
</dbReference>
<name>A0A182JSZ7_9DIPT</name>
<dbReference type="InterPro" id="IPR006262">
    <property type="entry name" value="Cyt_deam_tetra"/>
</dbReference>
<sequence>MPRPSQFQSQRSDADRLNSTQEVDQNHLITCLVKTILNLSINKSIIKRSDISHIALKGDSRLYNRLMPEVVDALHEIYGYQLIDVEGKGQKAMILCSTLETNTLDELNESYRKKYTFLFIILGYIFMKNGAVPESLMWDFLETIGIEEQQEHRFFGDPKKMFETFVKQAYVTRTKQSVEGMSEESIFLSWGVRANHEVSKRAVLDSICKLMNRKPTDFKTQYIETQGEANNSVKELIEAAIKVRNNAYCPYSNFPVGAALRISTGEIVTGCNVENGTFGPSVCAERTAVCKAISEGHREFTAVAVAAYQENEFTAPCGTCRQTLAEFSAKDIPIYLVKPAPVRVMITSLFKLLPHAFSPTFLNNK</sequence>
<evidence type="ECO:0000256" key="10">
    <source>
        <dbReference type="PIRSR" id="PIRSR606262-1"/>
    </source>
</evidence>
<dbReference type="FunFam" id="1.10.10.1210:FF:000001">
    <property type="entry name" value="melanoma-associated antigen D1"/>
    <property type="match status" value="1"/>
</dbReference>
<evidence type="ECO:0000256" key="6">
    <source>
        <dbReference type="ARBA" id="ARBA00022801"/>
    </source>
</evidence>
<dbReference type="InterPro" id="IPR016193">
    <property type="entry name" value="Cytidine_deaminase-like"/>
</dbReference>
<dbReference type="Gene3D" id="1.10.10.1200">
    <property type="entry name" value="MAGE homology domain, winged helix WH1 motif"/>
    <property type="match status" value="1"/>
</dbReference>
<dbReference type="STRING" id="43041.A0A182JSZ7"/>
<feature type="binding site" evidence="11">
    <location>
        <position position="317"/>
    </location>
    <ligand>
        <name>Zn(2+)</name>
        <dbReference type="ChEBI" id="CHEBI:29105"/>
        <note>catalytic</note>
    </ligand>
</feature>
<evidence type="ECO:0000313" key="15">
    <source>
        <dbReference type="Proteomes" id="UP000075881"/>
    </source>
</evidence>
<keyword evidence="6" id="KW-0378">Hydrolase</keyword>
<dbReference type="EC" id="3.5.4.5" evidence="4"/>
<feature type="domain" description="CMP/dCMP-type deaminase" evidence="13">
    <location>
        <begin position="231"/>
        <end position="360"/>
    </location>
</feature>
<keyword evidence="5 11" id="KW-0479">Metal-binding</keyword>
<dbReference type="GO" id="GO:0004126">
    <property type="term" value="F:cytidine deaminase activity"/>
    <property type="evidence" value="ECO:0007669"/>
    <property type="project" value="UniProtKB-EC"/>
</dbReference>
<evidence type="ECO:0000256" key="4">
    <source>
        <dbReference type="ARBA" id="ARBA00012783"/>
    </source>
</evidence>
<dbReference type="Gene3D" id="1.10.10.1210">
    <property type="entry name" value="MAGE homology domain, winged helix WH2 motif"/>
    <property type="match status" value="1"/>
</dbReference>
<evidence type="ECO:0000313" key="14">
    <source>
        <dbReference type="EnsemblMetazoa" id="ACHR001629-PA"/>
    </source>
</evidence>
<keyword evidence="15" id="KW-1185">Reference proteome</keyword>
<dbReference type="InterPro" id="IPR050202">
    <property type="entry name" value="Cyt/Deoxycyt_deaminase"/>
</dbReference>
<dbReference type="PROSITE" id="PS50838">
    <property type="entry name" value="MAGE"/>
    <property type="match status" value="1"/>
</dbReference>
<dbReference type="NCBIfam" id="NF004064">
    <property type="entry name" value="PRK05578.1"/>
    <property type="match status" value="1"/>
</dbReference>
<evidence type="ECO:0000259" key="13">
    <source>
        <dbReference type="PROSITE" id="PS51747"/>
    </source>
</evidence>
<dbReference type="InterPro" id="IPR041899">
    <property type="entry name" value="MAGE_WH2"/>
</dbReference>
<evidence type="ECO:0000256" key="5">
    <source>
        <dbReference type="ARBA" id="ARBA00022723"/>
    </source>
</evidence>
<dbReference type="PROSITE" id="PS51747">
    <property type="entry name" value="CYT_DCMP_DEAMINASES_2"/>
    <property type="match status" value="1"/>
</dbReference>
<comment type="function">
    <text evidence="2">This enzyme scavenges exogenous and endogenous cytidine and 2'-deoxycytidine for UMP synthesis.</text>
</comment>
<proteinExistence type="inferred from homology"/>
<feature type="binding site" evidence="11">
    <location>
        <position position="283"/>
    </location>
    <ligand>
        <name>Zn(2+)</name>
        <dbReference type="ChEBI" id="CHEBI:29105"/>
        <note>catalytic</note>
    </ligand>
</feature>